<evidence type="ECO:0000256" key="10">
    <source>
        <dbReference type="ARBA" id="ARBA00023136"/>
    </source>
</evidence>
<dbReference type="GO" id="GO:0005524">
    <property type="term" value="F:ATP binding"/>
    <property type="evidence" value="ECO:0007669"/>
    <property type="project" value="UniProtKB-KW"/>
</dbReference>
<dbReference type="GO" id="GO:0005743">
    <property type="term" value="C:mitochondrial inner membrane"/>
    <property type="evidence" value="ECO:0007669"/>
    <property type="project" value="TreeGrafter"/>
</dbReference>
<evidence type="ECO:0000313" key="16">
    <source>
        <dbReference type="EMBL" id="CAF1056266.1"/>
    </source>
</evidence>
<dbReference type="EMBL" id="CAJNOR010000615">
    <property type="protein sequence ID" value="CAF0962510.1"/>
    <property type="molecule type" value="Genomic_DNA"/>
</dbReference>
<keyword evidence="6" id="KW-0677">Repeat</keyword>
<feature type="transmembrane region" description="Helical" evidence="12">
    <location>
        <begin position="768"/>
        <end position="790"/>
    </location>
</feature>
<dbReference type="CDD" id="cd18578">
    <property type="entry name" value="ABC_6TM_Pgp_ABCB1_D2_like"/>
    <property type="match status" value="1"/>
</dbReference>
<dbReference type="GO" id="GO:0090374">
    <property type="term" value="P:oligopeptide export from mitochondrion"/>
    <property type="evidence" value="ECO:0007669"/>
    <property type="project" value="TreeGrafter"/>
</dbReference>
<evidence type="ECO:0000256" key="7">
    <source>
        <dbReference type="ARBA" id="ARBA00022741"/>
    </source>
</evidence>
<feature type="domain" description="ABC transporter" evidence="13">
    <location>
        <begin position="1092"/>
        <end position="1331"/>
    </location>
</feature>
<comment type="subcellular location">
    <subcellularLocation>
        <location evidence="1">Membrane</location>
        <topology evidence="1">Multi-pass membrane protein</topology>
    </subcellularLocation>
</comment>
<feature type="transmembrane region" description="Helical" evidence="12">
    <location>
        <begin position="339"/>
        <end position="362"/>
    </location>
</feature>
<keyword evidence="4" id="KW-0813">Transport</keyword>
<dbReference type="PROSITE" id="PS50893">
    <property type="entry name" value="ABC_TRANSPORTER_2"/>
    <property type="match status" value="2"/>
</dbReference>
<feature type="transmembrane region" description="Helical" evidence="12">
    <location>
        <begin position="236"/>
        <end position="254"/>
    </location>
</feature>
<evidence type="ECO:0000256" key="2">
    <source>
        <dbReference type="ARBA" id="ARBA00007577"/>
    </source>
</evidence>
<dbReference type="GO" id="GO:0008559">
    <property type="term" value="F:ABC-type xenobiotic transporter activity"/>
    <property type="evidence" value="ECO:0007669"/>
    <property type="project" value="UniProtKB-EC"/>
</dbReference>
<dbReference type="SMART" id="SM00382">
    <property type="entry name" value="AAA"/>
    <property type="match status" value="2"/>
</dbReference>
<dbReference type="InterPro" id="IPR027417">
    <property type="entry name" value="P-loop_NTPase"/>
</dbReference>
<reference evidence="16" key="1">
    <citation type="submission" date="2021-02" db="EMBL/GenBank/DDBJ databases">
        <authorList>
            <person name="Nowell W R."/>
        </authorList>
    </citation>
    <scope>NUCLEOTIDE SEQUENCE</scope>
</reference>
<evidence type="ECO:0000256" key="12">
    <source>
        <dbReference type="SAM" id="Phobius"/>
    </source>
</evidence>
<feature type="transmembrane region" description="Helical" evidence="12">
    <location>
        <begin position="810"/>
        <end position="836"/>
    </location>
</feature>
<dbReference type="InterPro" id="IPR017871">
    <property type="entry name" value="ABC_transporter-like_CS"/>
</dbReference>
<feature type="domain" description="ABC transporter" evidence="13">
    <location>
        <begin position="438"/>
        <end position="674"/>
    </location>
</feature>
<keyword evidence="17" id="KW-1185">Reference proteome</keyword>
<dbReference type="PROSITE" id="PS00211">
    <property type="entry name" value="ABC_TRANSPORTER_1"/>
    <property type="match status" value="2"/>
</dbReference>
<dbReference type="InterPro" id="IPR011527">
    <property type="entry name" value="ABC1_TM_dom"/>
</dbReference>
<organism evidence="16 18">
    <name type="scientific">Adineta ricciae</name>
    <name type="common">Rotifer</name>
    <dbReference type="NCBI Taxonomy" id="249248"/>
    <lineage>
        <taxon>Eukaryota</taxon>
        <taxon>Metazoa</taxon>
        <taxon>Spiralia</taxon>
        <taxon>Gnathifera</taxon>
        <taxon>Rotifera</taxon>
        <taxon>Eurotatoria</taxon>
        <taxon>Bdelloidea</taxon>
        <taxon>Adinetida</taxon>
        <taxon>Adinetidae</taxon>
        <taxon>Adineta</taxon>
    </lineage>
</organism>
<dbReference type="OrthoDB" id="6500128at2759"/>
<dbReference type="InterPro" id="IPR003439">
    <property type="entry name" value="ABC_transporter-like_ATP-bd"/>
</dbReference>
<dbReference type="Gene3D" id="1.20.1560.10">
    <property type="entry name" value="ABC transporter type 1, transmembrane domain"/>
    <property type="match status" value="1"/>
</dbReference>
<evidence type="ECO:0000256" key="4">
    <source>
        <dbReference type="ARBA" id="ARBA00022448"/>
    </source>
</evidence>
<evidence type="ECO:0000256" key="11">
    <source>
        <dbReference type="SAM" id="MobiDB-lite"/>
    </source>
</evidence>
<evidence type="ECO:0000256" key="3">
    <source>
        <dbReference type="ARBA" id="ARBA00012191"/>
    </source>
</evidence>
<dbReference type="FunFam" id="3.40.50.300:FF:000205">
    <property type="entry name" value="ABC transporter B family member 4"/>
    <property type="match status" value="1"/>
</dbReference>
<dbReference type="InterPro" id="IPR003593">
    <property type="entry name" value="AAA+_ATPase"/>
</dbReference>
<dbReference type="SUPFAM" id="SSF90123">
    <property type="entry name" value="ABC transporter transmembrane region"/>
    <property type="match status" value="2"/>
</dbReference>
<proteinExistence type="inferred from homology"/>
<evidence type="ECO:0000256" key="5">
    <source>
        <dbReference type="ARBA" id="ARBA00022692"/>
    </source>
</evidence>
<feature type="transmembrane region" description="Helical" evidence="12">
    <location>
        <begin position="374"/>
        <end position="392"/>
    </location>
</feature>
<keyword evidence="10 12" id="KW-0472">Membrane</keyword>
<dbReference type="InterPro" id="IPR039421">
    <property type="entry name" value="Type_1_exporter"/>
</dbReference>
<evidence type="ECO:0000259" key="13">
    <source>
        <dbReference type="PROSITE" id="PS50893"/>
    </source>
</evidence>
<dbReference type="SUPFAM" id="SSF52540">
    <property type="entry name" value="P-loop containing nucleoside triphosphate hydrolases"/>
    <property type="match status" value="2"/>
</dbReference>
<evidence type="ECO:0000313" key="17">
    <source>
        <dbReference type="Proteomes" id="UP000663828"/>
    </source>
</evidence>
<feature type="transmembrane region" description="Helical" evidence="12">
    <location>
        <begin position="72"/>
        <end position="96"/>
    </location>
</feature>
<evidence type="ECO:0000256" key="1">
    <source>
        <dbReference type="ARBA" id="ARBA00004141"/>
    </source>
</evidence>
<sequence>MREIDIEKQGGKFVKSSNAIQNNADEKNAENSDEENDTKNQGFFAKFRGEKKKTADVVSLASLFRYASTLDIILMLIGTAGGLAHGVLMPLMIIVFGSLLNTFTDRTAGLCTTNYTALAIESCPPGYQLSISNILSSISICNFTMTNGTSVDFQALVMTQINYMVALGCVSILLGYVQVAFWSMPAERQTRAIRQNLFRSILRKEIVYFDTHKTGELNTRLTDDVDKIHDGIGDKLGSAAQFLASFITGLIIGFAKGWKLTLVVLSMSPLLFASALLLSKFASSLTAKELKAYGRAGAVAEEVFSAIRTVFCYNGQERETKRYEYHLDEAKKSGIRKGAINGSSMGLVWFLIYCAYALGFWYGAKLIRDEGYNIGNVIIVFFSIIIAVFNLGQASPHFQALTQARAAARIVWEVIDAPSKIISDSETGVKKDDLVGDIEFDNVSFAYPSRPGVQILNEISFDVRRGQTIALVGSSGSGKSTCVQLLQRFYDSDAGSVRIDGHEVKEYNLKWLREHIGVVSQEPILFQATIRENILFGRDSATDVEVHEAAKMANAHDFIMTLPDKYETRVGERGATLSGGQKQRIAIARALIRDPKILLLDEATSALDNESEKIVQDALDRAAEGRTTLVIAHRLSTIRNADKIVVMHKGEVVEEGDHALLMKAEGVYYGLVEQQNLRRAEEEEQLAFERQESAGIATAHNLDETDSEGIRKRASTVVSLTPSVIAALYGKKKTAEDDDEENDEKEKKEKKPDVARTMLSLNKPEWKYIVLGCLACTCTGGIQPVFGLILSKLTAVFQECDKNVQKDRVLLYILLFIGFGILILVSTFLQAFSFACSGEALTKRLRSQTFLAILRQDIAYFDDPKNNTGALCTRLATEASAVQGATGIRIGTMLQNLAALGTGVILSFIFAWQLTLLILAFVPLMVAGGFLQNYLMTGFSSKNKEVHENAGKVATESIQNIRTVIQLTKEDHFYQEYCSYIEVPYRASIKRAHIFGVFFSLTNSVIFFSLAALFRLGAHLVAQGTLSFEDVLLCFNCIIFGAQSVGQTAAMSPDYTKAIEAGGRILDLWNRKPLIDNTSSSGEEIPNFTGQLDFESVHFIYPNRPESIILRNFKLKIRAGQKVALVGTSGCGKSTTIQLVERFYDPNVGRLLADSKDVRSLNLQWYRSQIGLVSQEPTLFDMSIKDNIAYGDNRRSDIPMEEIIAAAKSANIHEFIQQLPDGYDTNCGAKGTQLSGGQKQRIAIARALIRDPKILLLDEATSALDSESEKVVQDALEVAQENRTSITIAHRLSTIQNADMICVIHNGVIVESGTSQELLALGGRYYRLAMGKLK</sequence>
<evidence type="ECO:0000256" key="6">
    <source>
        <dbReference type="ARBA" id="ARBA00022737"/>
    </source>
</evidence>
<dbReference type="Pfam" id="PF00664">
    <property type="entry name" value="ABC_membrane"/>
    <property type="match status" value="2"/>
</dbReference>
<dbReference type="EC" id="7.6.2.2" evidence="3"/>
<dbReference type="InterPro" id="IPR036640">
    <property type="entry name" value="ABC1_TM_sf"/>
</dbReference>
<dbReference type="CDD" id="cd18577">
    <property type="entry name" value="ABC_6TM_Pgp_ABCB1_D1_like"/>
    <property type="match status" value="1"/>
</dbReference>
<feature type="transmembrane region" description="Helical" evidence="12">
    <location>
        <begin position="161"/>
        <end position="184"/>
    </location>
</feature>
<name>A0A814KSE5_ADIRI</name>
<comment type="caution">
    <text evidence="16">The sequence shown here is derived from an EMBL/GenBank/DDBJ whole genome shotgun (WGS) entry which is preliminary data.</text>
</comment>
<dbReference type="EMBL" id="CAJNOJ010000080">
    <property type="protein sequence ID" value="CAF1056266.1"/>
    <property type="molecule type" value="Genomic_DNA"/>
</dbReference>
<accession>A0A814KSE5</accession>
<dbReference type="CDD" id="cd03249">
    <property type="entry name" value="ABC_MTABC3_MDL1_MDL2"/>
    <property type="match status" value="2"/>
</dbReference>
<dbReference type="FunFam" id="3.40.50.300:FF:000302">
    <property type="entry name" value="ATP-binding cassette subfamily B member 5"/>
    <property type="match status" value="1"/>
</dbReference>
<feature type="transmembrane region" description="Helical" evidence="12">
    <location>
        <begin position="916"/>
        <end position="935"/>
    </location>
</feature>
<dbReference type="FunFam" id="1.20.1560.10:FF:000009">
    <property type="entry name" value="ABC transporter B family member 1"/>
    <property type="match status" value="1"/>
</dbReference>
<dbReference type="Pfam" id="PF00005">
    <property type="entry name" value="ABC_tran"/>
    <property type="match status" value="2"/>
</dbReference>
<gene>
    <name evidence="16" type="ORF">EDS130_LOCUS17685</name>
    <name evidence="15" type="ORF">XAT740_LOCUS11253</name>
</gene>
<keyword evidence="8" id="KW-0067">ATP-binding</keyword>
<dbReference type="Proteomes" id="UP000663852">
    <property type="component" value="Unassembled WGS sequence"/>
</dbReference>
<feature type="domain" description="ABC transmembrane type-1" evidence="14">
    <location>
        <begin position="76"/>
        <end position="403"/>
    </location>
</feature>
<feature type="transmembrane region" description="Helical" evidence="12">
    <location>
        <begin position="994"/>
        <end position="1014"/>
    </location>
</feature>
<dbReference type="PANTHER" id="PTHR43394">
    <property type="entry name" value="ATP-DEPENDENT PERMEASE MDL1, MITOCHONDRIAL"/>
    <property type="match status" value="1"/>
</dbReference>
<feature type="region of interest" description="Disordered" evidence="11">
    <location>
        <begin position="15"/>
        <end position="38"/>
    </location>
</feature>
<dbReference type="GO" id="GO:0015421">
    <property type="term" value="F:ABC-type oligopeptide transporter activity"/>
    <property type="evidence" value="ECO:0007669"/>
    <property type="project" value="TreeGrafter"/>
</dbReference>
<dbReference type="FunFam" id="1.20.1560.10:FF:000018">
    <property type="entry name" value="ATP-binding cassette subfamily B member 11"/>
    <property type="match status" value="1"/>
</dbReference>
<evidence type="ECO:0000259" key="14">
    <source>
        <dbReference type="PROSITE" id="PS50929"/>
    </source>
</evidence>
<protein>
    <recommendedName>
        <fullName evidence="3">ABC-type xenobiotic transporter</fullName>
        <ecNumber evidence="3">7.6.2.2</ecNumber>
    </recommendedName>
</protein>
<dbReference type="GO" id="GO:0016887">
    <property type="term" value="F:ATP hydrolysis activity"/>
    <property type="evidence" value="ECO:0007669"/>
    <property type="project" value="InterPro"/>
</dbReference>
<keyword evidence="5 12" id="KW-0812">Transmembrane</keyword>
<keyword evidence="7" id="KW-0547">Nucleotide-binding</keyword>
<evidence type="ECO:0000313" key="18">
    <source>
        <dbReference type="Proteomes" id="UP000663852"/>
    </source>
</evidence>
<feature type="domain" description="ABC transmembrane type-1" evidence="14">
    <location>
        <begin position="770"/>
        <end position="1057"/>
    </location>
</feature>
<keyword evidence="9 12" id="KW-1133">Transmembrane helix</keyword>
<dbReference type="Gene3D" id="3.40.50.300">
    <property type="entry name" value="P-loop containing nucleotide triphosphate hydrolases"/>
    <property type="match status" value="2"/>
</dbReference>
<dbReference type="PROSITE" id="PS50929">
    <property type="entry name" value="ABC_TM1F"/>
    <property type="match status" value="2"/>
</dbReference>
<dbReference type="PANTHER" id="PTHR43394:SF27">
    <property type="entry name" value="ATP-DEPENDENT TRANSLOCASE ABCB1-LIKE"/>
    <property type="match status" value="1"/>
</dbReference>
<dbReference type="Proteomes" id="UP000663828">
    <property type="component" value="Unassembled WGS sequence"/>
</dbReference>
<evidence type="ECO:0000313" key="15">
    <source>
        <dbReference type="EMBL" id="CAF0962510.1"/>
    </source>
</evidence>
<evidence type="ECO:0000256" key="8">
    <source>
        <dbReference type="ARBA" id="ARBA00022840"/>
    </source>
</evidence>
<evidence type="ECO:0000256" key="9">
    <source>
        <dbReference type="ARBA" id="ARBA00022989"/>
    </source>
</evidence>
<comment type="similarity">
    <text evidence="2">Belongs to the ABC transporter superfamily. ABCB family. Multidrug resistance exporter (TC 3.A.1.201) subfamily.</text>
</comment>